<comment type="caution">
    <text evidence="10">The sequence shown here is derived from an EMBL/GenBank/DDBJ whole genome shotgun (WGS) entry which is preliminary data.</text>
</comment>
<dbReference type="PANTHER" id="PTHR28677">
    <property type="entry name" value="DOLICHYL-DIPHOSPHOOLIGOSACCHARIDE--PROTEIN GLYCOSYLTRANSFERASE SUBUNIT 4A-RELATED"/>
    <property type="match status" value="1"/>
</dbReference>
<evidence type="ECO:0000256" key="6">
    <source>
        <dbReference type="ARBA" id="ARBA00022968"/>
    </source>
</evidence>
<evidence type="ECO:0000256" key="7">
    <source>
        <dbReference type="ARBA" id="ARBA00022989"/>
    </source>
</evidence>
<sequence>MIDDNDLGLFTSYLGLLIMVLVVVYHFVTADPRLAQQQL</sequence>
<evidence type="ECO:0000256" key="4">
    <source>
        <dbReference type="ARBA" id="ARBA00022692"/>
    </source>
</evidence>
<comment type="subunit">
    <text evidence="3">Component of the oligosaccharyltransferase (OST) complex.</text>
</comment>
<organism evidence="10 11">
    <name type="scientific">Dunaliella salina</name>
    <name type="common">Green alga</name>
    <name type="synonym">Protococcus salinus</name>
    <dbReference type="NCBI Taxonomy" id="3046"/>
    <lineage>
        <taxon>Eukaryota</taxon>
        <taxon>Viridiplantae</taxon>
        <taxon>Chlorophyta</taxon>
        <taxon>core chlorophytes</taxon>
        <taxon>Chlorophyceae</taxon>
        <taxon>CS clade</taxon>
        <taxon>Chlamydomonadales</taxon>
        <taxon>Dunaliellaceae</taxon>
        <taxon>Dunaliella</taxon>
    </lineage>
</organism>
<reference evidence="10" key="1">
    <citation type="submission" date="2017-08" db="EMBL/GenBank/DDBJ databases">
        <authorList>
            <person name="Polle J.E."/>
            <person name="Barry K."/>
            <person name="Cushman J."/>
            <person name="Schmutz J."/>
            <person name="Tran D."/>
            <person name="Hathwaick L.T."/>
            <person name="Yim W.C."/>
            <person name="Jenkins J."/>
            <person name="Mckie-Krisberg Z.M."/>
            <person name="Prochnik S."/>
            <person name="Lindquist E."/>
            <person name="Dockter R.B."/>
            <person name="Adam C."/>
            <person name="Molina H."/>
            <person name="Bunkerborg J."/>
            <person name="Jin E."/>
            <person name="Buchheim M."/>
            <person name="Magnuson J."/>
        </authorList>
    </citation>
    <scope>NUCLEOTIDE SEQUENCE</scope>
    <source>
        <strain evidence="10">CCAP 19/18</strain>
    </source>
</reference>
<evidence type="ECO:0000313" key="11">
    <source>
        <dbReference type="Proteomes" id="UP000815325"/>
    </source>
</evidence>
<dbReference type="SUPFAM" id="SSF103464">
    <property type="entry name" value="Oligosaccharyltransferase subunit ost4p"/>
    <property type="match status" value="1"/>
</dbReference>
<keyword evidence="5" id="KW-0256">Endoplasmic reticulum</keyword>
<keyword evidence="4 9" id="KW-0812">Transmembrane</keyword>
<dbReference type="InterPro" id="IPR044165">
    <property type="entry name" value="OST4_plant"/>
</dbReference>
<dbReference type="Proteomes" id="UP000815325">
    <property type="component" value="Unassembled WGS sequence"/>
</dbReference>
<dbReference type="Pfam" id="PF10215">
    <property type="entry name" value="Ost4"/>
    <property type="match status" value="1"/>
</dbReference>
<evidence type="ECO:0008006" key="12">
    <source>
        <dbReference type="Google" id="ProtNLM"/>
    </source>
</evidence>
<accession>A0ABQ7GH65</accession>
<evidence type="ECO:0000256" key="3">
    <source>
        <dbReference type="ARBA" id="ARBA00011157"/>
    </source>
</evidence>
<comment type="similarity">
    <text evidence="2">Belongs to the OST4 family.</text>
</comment>
<evidence type="ECO:0000256" key="9">
    <source>
        <dbReference type="SAM" id="Phobius"/>
    </source>
</evidence>
<dbReference type="InterPro" id="IPR036330">
    <property type="entry name" value="Ost4p_sf"/>
</dbReference>
<evidence type="ECO:0000256" key="1">
    <source>
        <dbReference type="ARBA" id="ARBA00004643"/>
    </source>
</evidence>
<comment type="subcellular location">
    <subcellularLocation>
        <location evidence="1">Endoplasmic reticulum membrane</location>
        <topology evidence="1">Single-pass type III membrane protein</topology>
    </subcellularLocation>
</comment>
<evidence type="ECO:0000256" key="8">
    <source>
        <dbReference type="ARBA" id="ARBA00023136"/>
    </source>
</evidence>
<dbReference type="PANTHER" id="PTHR28677:SF4">
    <property type="entry name" value="DOLICHYL-DIPHOSPHOOLIGOSACCHARIDE--PROTEIN GLYCOSYLTRANSFERASE SUBUNIT 4B-RELATED"/>
    <property type="match status" value="1"/>
</dbReference>
<gene>
    <name evidence="10" type="ORF">DUNSADRAFT_9563</name>
</gene>
<protein>
    <recommendedName>
        <fullName evidence="12">Dolichyl-diphosphooligosaccharide--protein glycosyltransferase subunit 4</fullName>
    </recommendedName>
</protein>
<keyword evidence="7 9" id="KW-1133">Transmembrane helix</keyword>
<name>A0ABQ7GH65_DUNSA</name>
<keyword evidence="11" id="KW-1185">Reference proteome</keyword>
<keyword evidence="8 9" id="KW-0472">Membrane</keyword>
<evidence type="ECO:0000256" key="2">
    <source>
        <dbReference type="ARBA" id="ARBA00007685"/>
    </source>
</evidence>
<dbReference type="InterPro" id="IPR018943">
    <property type="entry name" value="Oligosaccaryltransferase"/>
</dbReference>
<evidence type="ECO:0000256" key="5">
    <source>
        <dbReference type="ARBA" id="ARBA00022824"/>
    </source>
</evidence>
<proteinExistence type="inferred from homology"/>
<dbReference type="EMBL" id="MU069783">
    <property type="protein sequence ID" value="KAF5833951.1"/>
    <property type="molecule type" value="Genomic_DNA"/>
</dbReference>
<evidence type="ECO:0000313" key="10">
    <source>
        <dbReference type="EMBL" id="KAF5833951.1"/>
    </source>
</evidence>
<keyword evidence="6" id="KW-0735">Signal-anchor</keyword>
<feature type="transmembrane region" description="Helical" evidence="9">
    <location>
        <begin position="7"/>
        <end position="28"/>
    </location>
</feature>